<gene>
    <name evidence="1" type="ORF">ACINKY_17945</name>
</gene>
<dbReference type="Proteomes" id="UP001618531">
    <property type="component" value="Unassembled WGS sequence"/>
</dbReference>
<evidence type="ECO:0000313" key="2">
    <source>
        <dbReference type="Proteomes" id="UP001618531"/>
    </source>
</evidence>
<proteinExistence type="predicted"/>
<protein>
    <submittedName>
        <fullName evidence="1">Uncharacterized protein</fullName>
    </submittedName>
</protein>
<evidence type="ECO:0000313" key="1">
    <source>
        <dbReference type="EMBL" id="MFK0524079.1"/>
    </source>
</evidence>
<comment type="caution">
    <text evidence="1">The sequence shown here is derived from an EMBL/GenBank/DDBJ whole genome shotgun (WGS) entry which is preliminary data.</text>
</comment>
<organism evidence="1 2">
    <name type="scientific">Paenibacillus illinoisensis</name>
    <dbReference type="NCBI Taxonomy" id="59845"/>
    <lineage>
        <taxon>Bacteria</taxon>
        <taxon>Bacillati</taxon>
        <taxon>Bacillota</taxon>
        <taxon>Bacilli</taxon>
        <taxon>Bacillales</taxon>
        <taxon>Paenibacillaceae</taxon>
        <taxon>Paenibacillus</taxon>
    </lineage>
</organism>
<keyword evidence="2" id="KW-1185">Reference proteome</keyword>
<accession>A0ABW8HWR9</accession>
<sequence>MNTANELKLSILDFVHIYNGIEAAESLQNVTEMVQLKESIQ</sequence>
<name>A0ABW8HWR9_9BACL</name>
<dbReference type="EMBL" id="JBIYSL010000004">
    <property type="protein sequence ID" value="MFK0524079.1"/>
    <property type="molecule type" value="Genomic_DNA"/>
</dbReference>
<dbReference type="RefSeq" id="WP_402876538.1">
    <property type="nucleotide sequence ID" value="NZ_JBIYSL010000004.1"/>
</dbReference>
<reference evidence="1 2" key="1">
    <citation type="submission" date="2024-11" db="EMBL/GenBank/DDBJ databases">
        <title>Identification and Characterization of a Novel Fosfomycin Bacillithiol Transferase FosB8 in Paenibacillus illinoisensis.</title>
        <authorList>
            <person name="Lu W."/>
        </authorList>
    </citation>
    <scope>NUCLEOTIDE SEQUENCE [LARGE SCALE GENOMIC DNA]</scope>
    <source>
        <strain evidence="1 2">WP77</strain>
    </source>
</reference>